<organism evidence="1 2">
    <name type="scientific">Mycobacteroides abscessus 21</name>
    <dbReference type="NCBI Taxonomy" id="1299324"/>
    <lineage>
        <taxon>Bacteria</taxon>
        <taxon>Bacillati</taxon>
        <taxon>Actinomycetota</taxon>
        <taxon>Actinomycetes</taxon>
        <taxon>Mycobacteriales</taxon>
        <taxon>Mycobacteriaceae</taxon>
        <taxon>Mycobacteroides</taxon>
        <taxon>Mycobacteroides abscessus</taxon>
    </lineage>
</organism>
<accession>A0A829PWU0</accession>
<dbReference type="Proteomes" id="UP000020103">
    <property type="component" value="Unassembled WGS sequence"/>
</dbReference>
<comment type="caution">
    <text evidence="1">The sequence shown here is derived from an EMBL/GenBank/DDBJ whole genome shotgun (WGS) entry which is preliminary data.</text>
</comment>
<reference evidence="1 2" key="1">
    <citation type="submission" date="2013-12" db="EMBL/GenBank/DDBJ databases">
        <authorList>
            <person name="Madinger N."/>
            <person name="Lenaerts A."/>
            <person name="Ordway D."/>
            <person name="DeGroote M.A."/>
            <person name="Parker T."/>
            <person name="Sizemore C."/>
            <person name="Tallon L.J."/>
            <person name="Sadzewicz L.K."/>
            <person name="Sengamalay N."/>
            <person name="Fraser C.M."/>
            <person name="Hine E."/>
            <person name="Shefchek K.A."/>
            <person name="Das S.P."/>
            <person name="Tettelin H."/>
        </authorList>
    </citation>
    <scope>NUCLEOTIDE SEQUENCE [LARGE SCALE GENOMIC DNA]</scope>
    <source>
        <strain evidence="1 2">21</strain>
    </source>
</reference>
<dbReference type="AlphaFoldDB" id="A0A829PWU0"/>
<name>A0A829PWU0_9MYCO</name>
<gene>
    <name evidence="1" type="ORF">I543_0026</name>
</gene>
<evidence type="ECO:0000313" key="1">
    <source>
        <dbReference type="EMBL" id="EUA44893.1"/>
    </source>
</evidence>
<sequence length="76" mass="8547">MFACGIALGALGAILDHTQRVQLASRAWRALAALGNRISDLPGWQRFSRIVESRWVPVALARWYRSSRDANDSVFF</sequence>
<dbReference type="EMBL" id="JAOF01000001">
    <property type="protein sequence ID" value="EUA44893.1"/>
    <property type="molecule type" value="Genomic_DNA"/>
</dbReference>
<proteinExistence type="predicted"/>
<protein>
    <submittedName>
        <fullName evidence="1">Uncharacterized protein</fullName>
    </submittedName>
</protein>
<evidence type="ECO:0000313" key="2">
    <source>
        <dbReference type="Proteomes" id="UP000020103"/>
    </source>
</evidence>